<protein>
    <submittedName>
        <fullName evidence="2">Uncharacterized protein</fullName>
    </submittedName>
</protein>
<keyword evidence="1" id="KW-0472">Membrane</keyword>
<feature type="transmembrane region" description="Helical" evidence="1">
    <location>
        <begin position="305"/>
        <end position="327"/>
    </location>
</feature>
<keyword evidence="1" id="KW-0812">Transmembrane</keyword>
<organism evidence="2 3">
    <name type="scientific">Candidatus Dechloromonas phosphorivorans</name>
    <dbReference type="NCBI Taxonomy" id="2899244"/>
    <lineage>
        <taxon>Bacteria</taxon>
        <taxon>Pseudomonadati</taxon>
        <taxon>Pseudomonadota</taxon>
        <taxon>Betaproteobacteria</taxon>
        <taxon>Rhodocyclales</taxon>
        <taxon>Azonexaceae</taxon>
        <taxon>Dechloromonas</taxon>
    </lineage>
</organism>
<evidence type="ECO:0000313" key="2">
    <source>
        <dbReference type="EMBL" id="MBK8889397.1"/>
    </source>
</evidence>
<keyword evidence="1" id="KW-1133">Transmembrane helix</keyword>
<evidence type="ECO:0000313" key="3">
    <source>
        <dbReference type="Proteomes" id="UP000808146"/>
    </source>
</evidence>
<sequence length="512" mass="56957">MNPRRLLYLDNQRLTAHAWQRGKLAAEGVFEMRSEEFTRFTDYLRAHRNSQFQMLANVAEEGHQLETIPFLQGADRKALIARRLGQHFSGSPLATAVSLGYEKGKRKNEKLLLSALTNPVHFQPWLKCLQEADASLAGIYTVAQLGGTLLTKLVNPEPRALLLTFQDRSIRESYLVDGQPLFSRMAPLFDSSIAGVASRFASEAVKLQQYLVTQRLVGRNDSLPVYVLAHPQAILAVRQACSDVPSLAFEIVDNHQAAHRIGLKSLPDDSSSELLFLHLLATNAPRQQFAGEALRHDFHISQIRYGLLGLGAATLIGGLLFAAIQVYDAYSMRQEAQILALSEADLNWRYQEISATFPQLGIDNETLRRITDRQTELSKKQRLPDDAYRLVSRAMNEAPNIHLEALDWSLGDNMQGTGAPLPGKAVTLPDGKVETITLRGTIRLGPTATARQTLATFENFVEILRGDRDSDVTVLQQPFEIESGRALRGGDIENESAQPRQFTIQVVRKPSS</sequence>
<comment type="caution">
    <text evidence="2">The sequence shown here is derived from an EMBL/GenBank/DDBJ whole genome shotgun (WGS) entry which is preliminary data.</text>
</comment>
<dbReference type="AlphaFoldDB" id="A0A9D7QJG0"/>
<gene>
    <name evidence="2" type="ORF">IPN75_02900</name>
</gene>
<reference evidence="2" key="1">
    <citation type="submission" date="2020-10" db="EMBL/GenBank/DDBJ databases">
        <title>Connecting structure to function with the recovery of over 1000 high-quality activated sludge metagenome-assembled genomes encoding full-length rRNA genes using long-read sequencing.</title>
        <authorList>
            <person name="Singleton C.M."/>
            <person name="Petriglieri F."/>
            <person name="Kristensen J.M."/>
            <person name="Kirkegaard R.H."/>
            <person name="Michaelsen T.Y."/>
            <person name="Andersen M.H."/>
            <person name="Karst S.M."/>
            <person name="Dueholm M.S."/>
            <person name="Nielsen P.H."/>
            <person name="Albertsen M."/>
        </authorList>
    </citation>
    <scope>NUCLEOTIDE SEQUENCE</scope>
    <source>
        <strain evidence="2">OdNE_18-Q3-R46-58_BAT3C.305</strain>
    </source>
</reference>
<dbReference type="EMBL" id="JADKBR010000001">
    <property type="protein sequence ID" value="MBK8889397.1"/>
    <property type="molecule type" value="Genomic_DNA"/>
</dbReference>
<accession>A0A9D7QJG0</accession>
<dbReference type="Proteomes" id="UP000808146">
    <property type="component" value="Unassembled WGS sequence"/>
</dbReference>
<proteinExistence type="predicted"/>
<evidence type="ECO:0000256" key="1">
    <source>
        <dbReference type="SAM" id="Phobius"/>
    </source>
</evidence>
<name>A0A9D7QJG0_9RHOO</name>